<dbReference type="InterPro" id="IPR011761">
    <property type="entry name" value="ATP-grasp"/>
</dbReference>
<dbReference type="InterPro" id="IPR000291">
    <property type="entry name" value="D-Ala_lig_Van_CS"/>
</dbReference>
<dbReference type="GO" id="GO:0071555">
    <property type="term" value="P:cell wall organization"/>
    <property type="evidence" value="ECO:0007669"/>
    <property type="project" value="UniProtKB-KW"/>
</dbReference>
<dbReference type="Gene3D" id="3.30.1490.20">
    <property type="entry name" value="ATP-grasp fold, A domain"/>
    <property type="match status" value="1"/>
</dbReference>
<dbReference type="Pfam" id="PF07478">
    <property type="entry name" value="Dala_Dala_lig_C"/>
    <property type="match status" value="1"/>
</dbReference>
<evidence type="ECO:0000259" key="11">
    <source>
        <dbReference type="PROSITE" id="PS50975"/>
    </source>
</evidence>
<dbReference type="PANTHER" id="PTHR23132">
    <property type="entry name" value="D-ALANINE--D-ALANINE LIGASE"/>
    <property type="match status" value="1"/>
</dbReference>
<evidence type="ECO:0000256" key="5">
    <source>
        <dbReference type="ARBA" id="ARBA00022741"/>
    </source>
</evidence>
<evidence type="ECO:0000256" key="6">
    <source>
        <dbReference type="ARBA" id="ARBA00022840"/>
    </source>
</evidence>
<evidence type="ECO:0000256" key="7">
    <source>
        <dbReference type="ARBA" id="ARBA00022960"/>
    </source>
</evidence>
<comment type="similarity">
    <text evidence="2">Belongs to the D-alanine--D-alanine ligase family.</text>
</comment>
<dbReference type="InterPro" id="IPR011127">
    <property type="entry name" value="Dala_Dala_lig_N"/>
</dbReference>
<evidence type="ECO:0000256" key="10">
    <source>
        <dbReference type="PROSITE-ProRule" id="PRU00409"/>
    </source>
</evidence>
<reference evidence="12 13" key="1">
    <citation type="journal article" date="2018" name="Elife">
        <title>Discovery and characterization of a prevalent human gut bacterial enzyme sufficient for the inactivation of a family of plant toxins.</title>
        <authorList>
            <person name="Koppel N."/>
            <person name="Bisanz J.E."/>
            <person name="Pandelia M.E."/>
            <person name="Turnbaugh P.J."/>
            <person name="Balskus E.P."/>
        </authorList>
    </citation>
    <scope>NUCLEOTIDE SEQUENCE [LARGE SCALE GENOMIC DNA]</scope>
    <source>
        <strain evidence="12 13">W1 BHI 6</strain>
    </source>
</reference>
<dbReference type="SUPFAM" id="SSF52440">
    <property type="entry name" value="PreATP-grasp domain"/>
    <property type="match status" value="1"/>
</dbReference>
<organism evidence="12 13">
    <name type="scientific">Eggerthella lenta</name>
    <name type="common">Eubacterium lentum</name>
    <dbReference type="NCBI Taxonomy" id="84112"/>
    <lineage>
        <taxon>Bacteria</taxon>
        <taxon>Bacillati</taxon>
        <taxon>Actinomycetota</taxon>
        <taxon>Coriobacteriia</taxon>
        <taxon>Eggerthellales</taxon>
        <taxon>Eggerthellaceae</taxon>
        <taxon>Eggerthella</taxon>
    </lineage>
</organism>
<dbReference type="GO" id="GO:0008716">
    <property type="term" value="F:D-alanine-D-alanine ligase activity"/>
    <property type="evidence" value="ECO:0007669"/>
    <property type="project" value="InterPro"/>
</dbReference>
<dbReference type="RefSeq" id="WP_114533238.1">
    <property type="nucleotide sequence ID" value="NZ_JADNER010000025.1"/>
</dbReference>
<evidence type="ECO:0000313" key="13">
    <source>
        <dbReference type="Proteomes" id="UP000253970"/>
    </source>
</evidence>
<evidence type="ECO:0000313" key="12">
    <source>
        <dbReference type="EMBL" id="RDB71957.1"/>
    </source>
</evidence>
<proteinExistence type="inferred from homology"/>
<evidence type="ECO:0000256" key="2">
    <source>
        <dbReference type="ARBA" id="ARBA00010871"/>
    </source>
</evidence>
<accession>A0A369MM64</accession>
<dbReference type="PROSITE" id="PS00843">
    <property type="entry name" value="DALA_DALA_LIGASE_1"/>
    <property type="match status" value="1"/>
</dbReference>
<dbReference type="GO" id="GO:0009252">
    <property type="term" value="P:peptidoglycan biosynthetic process"/>
    <property type="evidence" value="ECO:0007669"/>
    <property type="project" value="UniProtKB-KW"/>
</dbReference>
<evidence type="ECO:0000256" key="4">
    <source>
        <dbReference type="ARBA" id="ARBA00022598"/>
    </source>
</evidence>
<keyword evidence="4 12" id="KW-0436">Ligase</keyword>
<dbReference type="EMBL" id="PPTU01000005">
    <property type="protein sequence ID" value="RDB71957.1"/>
    <property type="molecule type" value="Genomic_DNA"/>
</dbReference>
<dbReference type="GO" id="GO:0005737">
    <property type="term" value="C:cytoplasm"/>
    <property type="evidence" value="ECO:0007669"/>
    <property type="project" value="UniProtKB-SubCell"/>
</dbReference>
<dbReference type="InterPro" id="IPR016185">
    <property type="entry name" value="PreATP-grasp_dom_sf"/>
</dbReference>
<evidence type="ECO:0000256" key="1">
    <source>
        <dbReference type="ARBA" id="ARBA00004496"/>
    </source>
</evidence>
<comment type="caution">
    <text evidence="12">The sequence shown here is derived from an EMBL/GenBank/DDBJ whole genome shotgun (WGS) entry which is preliminary data.</text>
</comment>
<keyword evidence="7" id="KW-0133">Cell shape</keyword>
<evidence type="ECO:0000256" key="9">
    <source>
        <dbReference type="ARBA" id="ARBA00023316"/>
    </source>
</evidence>
<dbReference type="Gene3D" id="3.40.50.20">
    <property type="match status" value="1"/>
</dbReference>
<dbReference type="Gene3D" id="3.30.470.20">
    <property type="entry name" value="ATP-grasp fold, B domain"/>
    <property type="match status" value="1"/>
</dbReference>
<keyword evidence="3" id="KW-0963">Cytoplasm</keyword>
<keyword evidence="9" id="KW-0961">Cell wall biogenesis/degradation</keyword>
<protein>
    <submittedName>
        <fullName evidence="12">D-alanine--D-alanine ligase</fullName>
    </submittedName>
</protein>
<dbReference type="InterPro" id="IPR013815">
    <property type="entry name" value="ATP_grasp_subdomain_1"/>
</dbReference>
<dbReference type="Pfam" id="PF01820">
    <property type="entry name" value="Dala_Dala_lig_N"/>
    <property type="match status" value="1"/>
</dbReference>
<dbReference type="SUPFAM" id="SSF56059">
    <property type="entry name" value="Glutathione synthetase ATP-binding domain-like"/>
    <property type="match status" value="1"/>
</dbReference>
<dbReference type="GO" id="GO:0046872">
    <property type="term" value="F:metal ion binding"/>
    <property type="evidence" value="ECO:0007669"/>
    <property type="project" value="InterPro"/>
</dbReference>
<dbReference type="InterPro" id="IPR011095">
    <property type="entry name" value="Dala_Dala_lig_C"/>
</dbReference>
<keyword evidence="6 10" id="KW-0067">ATP-binding</keyword>
<dbReference type="PANTHER" id="PTHR23132:SF23">
    <property type="entry name" value="D-ALANINE--D-ALANINE LIGASE B"/>
    <property type="match status" value="1"/>
</dbReference>
<feature type="domain" description="ATP-grasp" evidence="11">
    <location>
        <begin position="120"/>
        <end position="324"/>
    </location>
</feature>
<dbReference type="Proteomes" id="UP000253970">
    <property type="component" value="Unassembled WGS sequence"/>
</dbReference>
<name>A0A369MM64_EGGLN</name>
<dbReference type="GO" id="GO:0005524">
    <property type="term" value="F:ATP binding"/>
    <property type="evidence" value="ECO:0007669"/>
    <property type="project" value="UniProtKB-UniRule"/>
</dbReference>
<evidence type="ECO:0000256" key="3">
    <source>
        <dbReference type="ARBA" id="ARBA00022490"/>
    </source>
</evidence>
<dbReference type="GO" id="GO:0008360">
    <property type="term" value="P:regulation of cell shape"/>
    <property type="evidence" value="ECO:0007669"/>
    <property type="project" value="UniProtKB-KW"/>
</dbReference>
<keyword evidence="8" id="KW-0573">Peptidoglycan synthesis</keyword>
<sequence length="328" mass="34494">MKVAVLTGGSSTERELSLASAKNVCAALEEAGHRTVLLDASSDLVSALRVERPDVCFNALHGKLGEDGTVQSLLEFVGVPFVGSPSGVCRRAWDKSSLGPEMAACRAITGDEPMASWPQGVYIAREAFDSMGIASAFDLVEDRVIGGYPVAVKPAHGVSASGVRRVDSVDQLGEAVSDALSFDDAVIIEQWIDGVEVTVPVLGSGWDAYALPPVEIVAKEGFCDTVACRTPGAVELFAPVRPASLSNDEADAQAIRAEIERAALEACRAYQVRDLARVDLVWDGAQARVLEVDVSPSLAESSPFSLACEASGLSLSGVLNELVSQYAR</sequence>
<dbReference type="AlphaFoldDB" id="A0A369MM64"/>
<keyword evidence="5 10" id="KW-0547">Nucleotide-binding</keyword>
<evidence type="ECO:0000256" key="8">
    <source>
        <dbReference type="ARBA" id="ARBA00022984"/>
    </source>
</evidence>
<dbReference type="PROSITE" id="PS50975">
    <property type="entry name" value="ATP_GRASP"/>
    <property type="match status" value="1"/>
</dbReference>
<comment type="subcellular location">
    <subcellularLocation>
        <location evidence="1">Cytoplasm</location>
    </subcellularLocation>
</comment>
<gene>
    <name evidence="12" type="ORF">C1875_04495</name>
</gene>